<dbReference type="InterPro" id="IPR011009">
    <property type="entry name" value="Kinase-like_dom_sf"/>
</dbReference>
<dbReference type="InterPro" id="IPR000719">
    <property type="entry name" value="Prot_kinase_dom"/>
</dbReference>
<proteinExistence type="predicted"/>
<dbReference type="InterPro" id="IPR050167">
    <property type="entry name" value="Ser_Thr_protein_kinase"/>
</dbReference>
<dbReference type="InterPro" id="IPR008271">
    <property type="entry name" value="Ser/Thr_kinase_AS"/>
</dbReference>
<gene>
    <name evidence="2" type="ORF">M9Y10_033887</name>
</gene>
<accession>A0ABR2KE64</accession>
<dbReference type="PANTHER" id="PTHR23257">
    <property type="entry name" value="SERINE-THREONINE PROTEIN KINASE"/>
    <property type="match status" value="1"/>
</dbReference>
<sequence>MKNETTDLREKEQINLVRELEIISQIQYESIMKFVGYSLNNFSNKQNPVLISEIHSNGSLAGILDLERHGCGIKGWDSTKKLINIYGIASAMKYLHNKNILHRDLKPDNVLLDEYLYPKLSDFGLSKEYFGKVIENCSDILGTPPYISPEIWKKSDYTKASDVYAFAMIVFEIMTNEEPAMQFRLPETICYHVAFKKYRPKFNVPIPQCYKDLIEKC</sequence>
<dbReference type="PROSITE" id="PS00108">
    <property type="entry name" value="PROTEIN_KINASE_ST"/>
    <property type="match status" value="1"/>
</dbReference>
<dbReference type="Pfam" id="PF00069">
    <property type="entry name" value="Pkinase"/>
    <property type="match status" value="1"/>
</dbReference>
<organism evidence="2 3">
    <name type="scientific">Tritrichomonas musculus</name>
    <dbReference type="NCBI Taxonomy" id="1915356"/>
    <lineage>
        <taxon>Eukaryota</taxon>
        <taxon>Metamonada</taxon>
        <taxon>Parabasalia</taxon>
        <taxon>Tritrichomonadida</taxon>
        <taxon>Tritrichomonadidae</taxon>
        <taxon>Tritrichomonas</taxon>
    </lineage>
</organism>
<dbReference type="Gene3D" id="1.10.510.10">
    <property type="entry name" value="Transferase(Phosphotransferase) domain 1"/>
    <property type="match status" value="1"/>
</dbReference>
<reference evidence="2 3" key="1">
    <citation type="submission" date="2024-04" db="EMBL/GenBank/DDBJ databases">
        <title>Tritrichomonas musculus Genome.</title>
        <authorList>
            <person name="Alves-Ferreira E."/>
            <person name="Grigg M."/>
            <person name="Lorenzi H."/>
            <person name="Galac M."/>
        </authorList>
    </citation>
    <scope>NUCLEOTIDE SEQUENCE [LARGE SCALE GENOMIC DNA]</scope>
    <source>
        <strain evidence="2 3">EAF2021</strain>
    </source>
</reference>
<dbReference type="EMBL" id="JAPFFF010000005">
    <property type="protein sequence ID" value="KAK8889143.1"/>
    <property type="molecule type" value="Genomic_DNA"/>
</dbReference>
<dbReference type="Proteomes" id="UP001470230">
    <property type="component" value="Unassembled WGS sequence"/>
</dbReference>
<evidence type="ECO:0000313" key="2">
    <source>
        <dbReference type="EMBL" id="KAK8889143.1"/>
    </source>
</evidence>
<dbReference type="PROSITE" id="PS50011">
    <property type="entry name" value="PROTEIN_KINASE_DOM"/>
    <property type="match status" value="1"/>
</dbReference>
<evidence type="ECO:0000313" key="3">
    <source>
        <dbReference type="Proteomes" id="UP001470230"/>
    </source>
</evidence>
<feature type="domain" description="Protein kinase" evidence="1">
    <location>
        <begin position="1"/>
        <end position="217"/>
    </location>
</feature>
<comment type="caution">
    <text evidence="2">The sequence shown here is derived from an EMBL/GenBank/DDBJ whole genome shotgun (WGS) entry which is preliminary data.</text>
</comment>
<dbReference type="SUPFAM" id="SSF56112">
    <property type="entry name" value="Protein kinase-like (PK-like)"/>
    <property type="match status" value="1"/>
</dbReference>
<evidence type="ECO:0000259" key="1">
    <source>
        <dbReference type="PROSITE" id="PS50011"/>
    </source>
</evidence>
<name>A0ABR2KE64_9EUKA</name>
<keyword evidence="3" id="KW-1185">Reference proteome</keyword>
<protein>
    <recommendedName>
        <fullName evidence="1">Protein kinase domain-containing protein</fullName>
    </recommendedName>
</protein>
<dbReference type="SMART" id="SM00220">
    <property type="entry name" value="S_TKc"/>
    <property type="match status" value="1"/>
</dbReference>